<evidence type="ECO:0000256" key="5">
    <source>
        <dbReference type="ARBA" id="ARBA00022763"/>
    </source>
</evidence>
<feature type="compositionally biased region" description="Polar residues" evidence="11">
    <location>
        <begin position="709"/>
        <end position="725"/>
    </location>
</feature>
<dbReference type="GO" id="GO:0051301">
    <property type="term" value="P:cell division"/>
    <property type="evidence" value="ECO:0007669"/>
    <property type="project" value="UniProtKB-KW"/>
</dbReference>
<keyword evidence="9" id="KW-0131">Cell cycle</keyword>
<dbReference type="InterPro" id="IPR016024">
    <property type="entry name" value="ARM-type_fold"/>
</dbReference>
<dbReference type="Pfam" id="PF20168">
    <property type="entry name" value="PDS5"/>
    <property type="match status" value="1"/>
</dbReference>
<feature type="compositionally biased region" description="Basic and acidic residues" evidence="11">
    <location>
        <begin position="496"/>
        <end position="532"/>
    </location>
</feature>
<dbReference type="OrthoDB" id="200660at2759"/>
<keyword evidence="3" id="KW-0132">Cell division</keyword>
<feature type="compositionally biased region" description="Basic and acidic residues" evidence="11">
    <location>
        <begin position="335"/>
        <end position="346"/>
    </location>
</feature>
<feature type="compositionally biased region" description="Polar residues" evidence="11">
    <location>
        <begin position="564"/>
        <end position="584"/>
    </location>
</feature>
<dbReference type="SUPFAM" id="SSF63748">
    <property type="entry name" value="Tudor/PWWP/MBT"/>
    <property type="match status" value="1"/>
</dbReference>
<dbReference type="GO" id="GO:0007064">
    <property type="term" value="P:mitotic sister chromatid cohesion"/>
    <property type="evidence" value="ECO:0007669"/>
    <property type="project" value="InterPro"/>
</dbReference>
<comment type="caution">
    <text evidence="12">The sequence shown here is derived from an EMBL/GenBank/DDBJ whole genome shotgun (WGS) entry which is preliminary data.</text>
</comment>
<keyword evidence="13" id="KW-1185">Reference proteome</keyword>
<feature type="region of interest" description="Disordered" evidence="11">
    <location>
        <begin position="299"/>
        <end position="611"/>
    </location>
</feature>
<evidence type="ECO:0000256" key="3">
    <source>
        <dbReference type="ARBA" id="ARBA00022618"/>
    </source>
</evidence>
<proteinExistence type="inferred from homology"/>
<evidence type="ECO:0000256" key="11">
    <source>
        <dbReference type="SAM" id="MobiDB-lite"/>
    </source>
</evidence>
<evidence type="ECO:0000256" key="1">
    <source>
        <dbReference type="ARBA" id="ARBA00004123"/>
    </source>
</evidence>
<keyword evidence="7" id="KW-0234">DNA repair</keyword>
<feature type="compositionally biased region" description="Polar residues" evidence="11">
    <location>
        <begin position="347"/>
        <end position="366"/>
    </location>
</feature>
<dbReference type="GO" id="GO:0035825">
    <property type="term" value="P:homologous recombination"/>
    <property type="evidence" value="ECO:0007669"/>
    <property type="project" value="UniProtKB-ARBA"/>
</dbReference>
<dbReference type="PANTHER" id="PTHR12663">
    <property type="entry name" value="ANDROGEN INDUCED INHIBITOR OF PROLIFERATION AS3 / PDS5-RELATED"/>
    <property type="match status" value="1"/>
</dbReference>
<feature type="compositionally biased region" description="Basic and acidic residues" evidence="11">
    <location>
        <begin position="585"/>
        <end position="605"/>
    </location>
</feature>
<evidence type="ECO:0000256" key="9">
    <source>
        <dbReference type="ARBA" id="ARBA00023306"/>
    </source>
</evidence>
<dbReference type="GO" id="GO:0009556">
    <property type="term" value="P:microsporogenesis"/>
    <property type="evidence" value="ECO:0007669"/>
    <property type="project" value="UniProtKB-ARBA"/>
</dbReference>
<dbReference type="InterPro" id="IPR039776">
    <property type="entry name" value="Pds5"/>
</dbReference>
<keyword evidence="5" id="KW-0227">DNA damage</keyword>
<accession>A0A811SKZ7</accession>
<feature type="region of interest" description="Disordered" evidence="11">
    <location>
        <begin position="661"/>
        <end position="824"/>
    </location>
</feature>
<keyword evidence="8" id="KW-0539">Nucleus</keyword>
<comment type="subcellular location">
    <subcellularLocation>
        <location evidence="1">Nucleus</location>
    </subcellularLocation>
</comment>
<dbReference type="InterPro" id="IPR011989">
    <property type="entry name" value="ARM-like"/>
</dbReference>
<feature type="compositionally biased region" description="Basic and acidic residues" evidence="11">
    <location>
        <begin position="311"/>
        <end position="327"/>
    </location>
</feature>
<sequence length="888" mass="96881">MVEDPAAEQEMRQLEDRLREVGERLQAPPDDAEDLLNLLIVSPLLLSASSPLVDCYAYVRTALLRCVVFAGAVTALFASSMSRNRVNVVLLPVVRDMLIGWVADEMLLGLKELLGHADSNVRLGVASCISEITRITAPDAPYDDDAMKDVFSLIVGAFKHLDDIESPFFGRRTSILDTVAKVRSCVVMLDLECDDLINDMFHHFLRTVSSGHSEAVISCMETIMRLVIEESEDVQPQIASCLLQNVRKEEKESSSPSFELAEKVIDTCREKLKPVFLQSLKGTSLSEYSQIVASVCEEVSDDREDNNADPSGKDAVDDGKLSERTISDELPQESSKAEQDVSRPEQDGTSMNGNTGTAISSGTTPPDTGESDDQGPPSTKKIEQPCNAENIADADQLKSDHNEGAESNAAKPKKKASLDSDKSTKLKPSDKCEATVHSDADTKKEDLVASAEGTNGAADDASRPADSTPKPKRGRPPGPKSLQKKAAGKDQSSVLDLKKVKEAGESARKLAKRSAKDEKSSAKKAGEGESSKKTQKSNSKQQKDETLSEDDPAKDLSLKEMISPKSSTKGPGRTKGQTTENSTPKMKEEQETEEPPRSRKSKGLDRSLVGARIKVWWPDDKMFYNGVVESFDSVSKRHKVAYDDGDVEVLLLRDEKWEFISEEKGASVASETPRGRKRKADAVKEENTETPKSDAVDPPKKRGRPKGVRSSNGTPSNSATPSTKGKTAGKDAKETPKTGTNLKKELEKSSKDKASVSTETKDELPKDDKSTSKPKEAISKGKGSKDEGKSTEGKARPGRKPKNAGTPAKSDADKEKRKEKEVKAAEKRAGGIRKCFYRKEAQKEGLKLTLMNFSCKWMCSLDLLLKAEVLALHHVLLSVNSKFRLIDL</sequence>
<dbReference type="GO" id="GO:0006281">
    <property type="term" value="P:DNA repair"/>
    <property type="evidence" value="ECO:0007669"/>
    <property type="project" value="UniProtKB-KW"/>
</dbReference>
<protein>
    <submittedName>
        <fullName evidence="12">Uncharacterized protein</fullName>
    </submittedName>
</protein>
<dbReference type="CDD" id="cd20404">
    <property type="entry name" value="Tudor_Agenet_AtEML-like"/>
    <property type="match status" value="1"/>
</dbReference>
<dbReference type="Gene3D" id="1.25.10.10">
    <property type="entry name" value="Leucine-rich Repeat Variant"/>
    <property type="match status" value="1"/>
</dbReference>
<feature type="compositionally biased region" description="Basic and acidic residues" evidence="11">
    <location>
        <begin position="680"/>
        <end position="700"/>
    </location>
</feature>
<evidence type="ECO:0000256" key="8">
    <source>
        <dbReference type="ARBA" id="ARBA00023242"/>
    </source>
</evidence>
<evidence type="ECO:0000313" key="13">
    <source>
        <dbReference type="Proteomes" id="UP000604825"/>
    </source>
</evidence>
<comment type="function">
    <text evidence="10">Cohesin cofactor dispensable during the meiotic division but playing an important role in DNA repair by homologous recombination (HR) probably by helping SMC5/SMC6 complex. Regulator of sister chromatid cohesion in mitosis which may stabilize cohesin complex association with chromatin. May couple sister chromatid cohesion during mitosis to DNA replication. Cohesion ensures that chromosome partitioning is accurate in both meiotic and mitotic cells and plays an important role in DNA repair.</text>
</comment>
<keyword evidence="6" id="KW-0498">Mitosis</keyword>
<evidence type="ECO:0000313" key="12">
    <source>
        <dbReference type="EMBL" id="CAD6342014.1"/>
    </source>
</evidence>
<dbReference type="EMBL" id="CAJGYO010000373">
    <property type="protein sequence ID" value="CAD6342014.1"/>
    <property type="molecule type" value="Genomic_DNA"/>
</dbReference>
<dbReference type="GO" id="GO:0005634">
    <property type="term" value="C:nucleus"/>
    <property type="evidence" value="ECO:0007669"/>
    <property type="project" value="UniProtKB-SubCell"/>
</dbReference>
<dbReference type="GO" id="GO:0000785">
    <property type="term" value="C:chromatin"/>
    <property type="evidence" value="ECO:0007669"/>
    <property type="project" value="TreeGrafter"/>
</dbReference>
<keyword evidence="4" id="KW-0677">Repeat</keyword>
<dbReference type="FunFam" id="2.30.30.140:FF:000033">
    <property type="entry name" value="Binding protein"/>
    <property type="match status" value="1"/>
</dbReference>
<dbReference type="Gene3D" id="2.30.30.140">
    <property type="match status" value="1"/>
</dbReference>
<evidence type="ECO:0000256" key="4">
    <source>
        <dbReference type="ARBA" id="ARBA00022737"/>
    </source>
</evidence>
<dbReference type="PANTHER" id="PTHR12663:SF44">
    <property type="entry name" value="OS02G0612800 PROTEIN"/>
    <property type="match status" value="1"/>
</dbReference>
<dbReference type="AlphaFoldDB" id="A0A811SKZ7"/>
<feature type="compositionally biased region" description="Basic and acidic residues" evidence="11">
    <location>
        <begin position="810"/>
        <end position="824"/>
    </location>
</feature>
<evidence type="ECO:0000256" key="7">
    <source>
        <dbReference type="ARBA" id="ARBA00023204"/>
    </source>
</evidence>
<feature type="compositionally biased region" description="Basic and acidic residues" evidence="11">
    <location>
        <begin position="395"/>
        <end position="404"/>
    </location>
</feature>
<feature type="compositionally biased region" description="Basic and acidic residues" evidence="11">
    <location>
        <begin position="728"/>
        <end position="795"/>
    </location>
</feature>
<feature type="compositionally biased region" description="Basic and acidic residues" evidence="11">
    <location>
        <begin position="541"/>
        <end position="558"/>
    </location>
</feature>
<evidence type="ECO:0000256" key="6">
    <source>
        <dbReference type="ARBA" id="ARBA00022776"/>
    </source>
</evidence>
<gene>
    <name evidence="12" type="ORF">NCGR_LOCUS66112</name>
</gene>
<name>A0A811SKZ7_9POAL</name>
<comment type="similarity">
    <text evidence="2">Belongs to the PDS5 family.</text>
</comment>
<organism evidence="12 13">
    <name type="scientific">Miscanthus lutarioriparius</name>
    <dbReference type="NCBI Taxonomy" id="422564"/>
    <lineage>
        <taxon>Eukaryota</taxon>
        <taxon>Viridiplantae</taxon>
        <taxon>Streptophyta</taxon>
        <taxon>Embryophyta</taxon>
        <taxon>Tracheophyta</taxon>
        <taxon>Spermatophyta</taxon>
        <taxon>Magnoliopsida</taxon>
        <taxon>Liliopsida</taxon>
        <taxon>Poales</taxon>
        <taxon>Poaceae</taxon>
        <taxon>PACMAD clade</taxon>
        <taxon>Panicoideae</taxon>
        <taxon>Andropogonodae</taxon>
        <taxon>Andropogoneae</taxon>
        <taxon>Saccharinae</taxon>
        <taxon>Miscanthus</taxon>
    </lineage>
</organism>
<evidence type="ECO:0000256" key="10">
    <source>
        <dbReference type="ARBA" id="ARBA00058864"/>
    </source>
</evidence>
<evidence type="ECO:0000256" key="2">
    <source>
        <dbReference type="ARBA" id="ARBA00006254"/>
    </source>
</evidence>
<reference evidence="12" key="1">
    <citation type="submission" date="2020-10" db="EMBL/GenBank/DDBJ databases">
        <authorList>
            <person name="Han B."/>
            <person name="Lu T."/>
            <person name="Zhao Q."/>
            <person name="Huang X."/>
            <person name="Zhao Y."/>
        </authorList>
    </citation>
    <scope>NUCLEOTIDE SEQUENCE</scope>
</reference>
<feature type="compositionally biased region" description="Basic and acidic residues" evidence="11">
    <location>
        <begin position="416"/>
        <end position="447"/>
    </location>
</feature>
<dbReference type="Proteomes" id="UP000604825">
    <property type="component" value="Unassembled WGS sequence"/>
</dbReference>
<dbReference type="SUPFAM" id="SSF48371">
    <property type="entry name" value="ARM repeat"/>
    <property type="match status" value="1"/>
</dbReference>